<feature type="transmembrane region" description="Helical" evidence="6">
    <location>
        <begin position="126"/>
        <end position="150"/>
    </location>
</feature>
<feature type="transmembrane region" description="Helical" evidence="6">
    <location>
        <begin position="399"/>
        <end position="426"/>
    </location>
</feature>
<gene>
    <name evidence="7" type="ORF">BN8_05783</name>
</gene>
<feature type="transmembrane region" description="Helical" evidence="6">
    <location>
        <begin position="89"/>
        <end position="106"/>
    </location>
</feature>
<feature type="transmembrane region" description="Helical" evidence="6">
    <location>
        <begin position="547"/>
        <end position="567"/>
    </location>
</feature>
<organism evidence="7 8">
    <name type="scientific">Fibrisoma limi BUZ 3</name>
    <dbReference type="NCBI Taxonomy" id="1185876"/>
    <lineage>
        <taxon>Bacteria</taxon>
        <taxon>Pseudomonadati</taxon>
        <taxon>Bacteroidota</taxon>
        <taxon>Cytophagia</taxon>
        <taxon>Cytophagales</taxon>
        <taxon>Spirosomataceae</taxon>
        <taxon>Fibrisoma</taxon>
    </lineage>
</organism>
<feature type="transmembrane region" description="Helical" evidence="6">
    <location>
        <begin position="232"/>
        <end position="253"/>
    </location>
</feature>
<accession>I2GRB7</accession>
<reference evidence="7 8" key="1">
    <citation type="journal article" date="2012" name="J. Bacteriol.">
        <title>Genome Sequence of the Filamentous Bacterium Fibrisoma limi BUZ 3T.</title>
        <authorList>
            <person name="Filippini M."/>
            <person name="Qi W."/>
            <person name="Jaenicke S."/>
            <person name="Goesmann A."/>
            <person name="Smits T.H."/>
            <person name="Bagheri H.C."/>
        </authorList>
    </citation>
    <scope>NUCLEOTIDE SEQUENCE [LARGE SCALE GENOMIC DNA]</scope>
    <source>
        <strain evidence="8">BUZ 3T</strain>
    </source>
</reference>
<keyword evidence="8" id="KW-1185">Reference proteome</keyword>
<feature type="transmembrane region" description="Helical" evidence="6">
    <location>
        <begin position="464"/>
        <end position="482"/>
    </location>
</feature>
<proteinExistence type="predicted"/>
<feature type="transmembrane region" description="Helical" evidence="6">
    <location>
        <begin position="273"/>
        <end position="292"/>
    </location>
</feature>
<feature type="transmembrane region" description="Helical" evidence="6">
    <location>
        <begin position="162"/>
        <end position="182"/>
    </location>
</feature>
<keyword evidence="3 6" id="KW-0812">Transmembrane</keyword>
<evidence type="ECO:0000313" key="7">
    <source>
        <dbReference type="EMBL" id="CCH56445.1"/>
    </source>
</evidence>
<evidence type="ECO:0000256" key="3">
    <source>
        <dbReference type="ARBA" id="ARBA00022692"/>
    </source>
</evidence>
<evidence type="ECO:0000256" key="5">
    <source>
        <dbReference type="ARBA" id="ARBA00023136"/>
    </source>
</evidence>
<evidence type="ECO:0000256" key="4">
    <source>
        <dbReference type="ARBA" id="ARBA00022989"/>
    </source>
</evidence>
<feature type="transmembrane region" description="Helical" evidence="6">
    <location>
        <begin position="488"/>
        <end position="511"/>
    </location>
</feature>
<evidence type="ECO:0000256" key="2">
    <source>
        <dbReference type="ARBA" id="ARBA00022475"/>
    </source>
</evidence>
<comment type="subcellular location">
    <subcellularLocation>
        <location evidence="1">Cell membrane</location>
        <topology evidence="1">Multi-pass membrane protein</topology>
    </subcellularLocation>
</comment>
<name>I2GRB7_9BACT</name>
<evidence type="ECO:0000256" key="6">
    <source>
        <dbReference type="SAM" id="Phobius"/>
    </source>
</evidence>
<dbReference type="EMBL" id="CAIT01000009">
    <property type="protein sequence ID" value="CCH56445.1"/>
    <property type="molecule type" value="Genomic_DNA"/>
</dbReference>
<evidence type="ECO:0000313" key="8">
    <source>
        <dbReference type="Proteomes" id="UP000009309"/>
    </source>
</evidence>
<dbReference type="PANTHER" id="PTHR30250:SF11">
    <property type="entry name" value="O-ANTIGEN TRANSPORTER-RELATED"/>
    <property type="match status" value="1"/>
</dbReference>
<comment type="caution">
    <text evidence="7">The sequence shown here is derived from an EMBL/GenBank/DDBJ whole genome shotgun (WGS) entry which is preliminary data.</text>
</comment>
<feature type="transmembrane region" description="Helical" evidence="6">
    <location>
        <begin position="523"/>
        <end position="541"/>
    </location>
</feature>
<evidence type="ECO:0000256" key="1">
    <source>
        <dbReference type="ARBA" id="ARBA00004651"/>
    </source>
</evidence>
<dbReference type="eggNOG" id="COG2244">
    <property type="taxonomic scope" value="Bacteria"/>
</dbReference>
<feature type="transmembrane region" description="Helical" evidence="6">
    <location>
        <begin position="432"/>
        <end position="452"/>
    </location>
</feature>
<dbReference type="PANTHER" id="PTHR30250">
    <property type="entry name" value="PST FAMILY PREDICTED COLANIC ACID TRANSPORTER"/>
    <property type="match status" value="1"/>
</dbReference>
<dbReference type="InterPro" id="IPR050833">
    <property type="entry name" value="Poly_Biosynth_Transport"/>
</dbReference>
<dbReference type="GO" id="GO:0005886">
    <property type="term" value="C:plasma membrane"/>
    <property type="evidence" value="ECO:0007669"/>
    <property type="project" value="UniProtKB-SubCell"/>
</dbReference>
<keyword evidence="5 6" id="KW-0472">Membrane</keyword>
<sequence length="592" mass="66692">MLVQQPDQGFEAIFVIDRNERGGNRKRHQNCKVICGNQASKIATIEQITAIRREEQVVPRWKGVSLRLNLAYSQPFRYMSAFKKLASDTALYGVSTILGRLLNYALVPVQTYAFGQPKQLASNVELYAYIALLLVLYTLGLETAFFRFAARRPETTPKVFSDTLSMVIVITSMATVVLLWLAPDIAIWLDYPDQTTFIRWSALIVAIDAITAIPFARLRVENKARQFVKAKMINIGIVVALNVFFIIFCKDVYEGDYLPQLRPFVDYIYNPQIGPGYIFLANLLGNACYFLLLRKAFKGFRFQLDWPEIRTLYLYAYPIMLTGLANVVNNLTDRLFLRHYLPEGFYPNLTNEDALGIYGQCYKLSVFMALAIQSFRFAADPFFFSKAEDKNAPGLLARVTKWFIIVCVLIWIGVSLNLDVLGLLIGPKYRQGLGIVPLLLLGNLFLGIYFNLAFWFKLSDKTKYGTLITVIGAVVTLLGNMFLIPLMGYMGCAVAFLASSVVMTVICYVLGEKHYPVPYDVRSALGYITGAGLLIYASLQINIPNPWIAVPFHLALFGLSVAVIAVIERDTIREGWARFRRSRKPAPVGSSQ</sequence>
<keyword evidence="2" id="KW-1003">Cell membrane</keyword>
<dbReference type="STRING" id="1185876.BN8_05783"/>
<dbReference type="Proteomes" id="UP000009309">
    <property type="component" value="Unassembled WGS sequence"/>
</dbReference>
<feature type="transmembrane region" description="Helical" evidence="6">
    <location>
        <begin position="197"/>
        <end position="220"/>
    </location>
</feature>
<protein>
    <submittedName>
        <fullName evidence="7">Polysaccharide biosynthesis protein</fullName>
    </submittedName>
</protein>
<dbReference type="AlphaFoldDB" id="I2GRB7"/>
<keyword evidence="4 6" id="KW-1133">Transmembrane helix</keyword>